<dbReference type="PANTHER" id="PTHR19879">
    <property type="entry name" value="TRANSCRIPTION INITIATION FACTOR TFIID"/>
    <property type="match status" value="1"/>
</dbReference>
<dbReference type="InterPro" id="IPR015943">
    <property type="entry name" value="WD40/YVTN_repeat-like_dom_sf"/>
</dbReference>
<dbReference type="SMART" id="SM00320">
    <property type="entry name" value="WD40"/>
    <property type="match status" value="5"/>
</dbReference>
<dbReference type="AlphaFoldDB" id="A0A7C8NSP5"/>
<dbReference type="Pfam" id="PF00400">
    <property type="entry name" value="WD40"/>
    <property type="match status" value="3"/>
</dbReference>
<dbReference type="Proteomes" id="UP000480548">
    <property type="component" value="Unassembled WGS sequence"/>
</dbReference>
<dbReference type="InterPro" id="IPR001680">
    <property type="entry name" value="WD40_rpt"/>
</dbReference>
<dbReference type="PROSITE" id="PS50082">
    <property type="entry name" value="WD_REPEATS_2"/>
    <property type="match status" value="1"/>
</dbReference>
<dbReference type="PANTHER" id="PTHR19879:SF9">
    <property type="entry name" value="TRANSCRIPTION INITIATION FACTOR TFIID SUBUNIT 5"/>
    <property type="match status" value="1"/>
</dbReference>
<dbReference type="SUPFAM" id="SSF82171">
    <property type="entry name" value="DPP6 N-terminal domain-like"/>
    <property type="match status" value="1"/>
</dbReference>
<evidence type="ECO:0000256" key="1">
    <source>
        <dbReference type="PROSITE-ProRule" id="PRU00221"/>
    </source>
</evidence>
<dbReference type="Gene3D" id="2.130.10.10">
    <property type="entry name" value="YVTN repeat-like/Quinoprotein amine dehydrogenase"/>
    <property type="match status" value="3"/>
</dbReference>
<sequence>MSFSPDSALLASSSEDGTLRIWDTSAKALRTELAIGDNTYSNLTSCTLGPDGTLVASGFVSDSKFRKIRLRNTGLSTMFQVPDCEFEADHIAQSLFLSPNNRFLMSYNWGLMTGADAFSDTINLWNTNGSFHTSLQLGSLMNYVPSVPITNPFSPDSTLIASVFSESGEDGIGLWSTTTGALHTWFTGDAIRVWKFRIYLSFSPNSELLAFCNDLALFVWDIVTKSLRIKFTEGYYEHLAFSYNSNFLAFSSVSGAIAIEVWNLGTGALQAEIARHTEEDILTSISFSPNNMLLAASFFTVSSGSIISLWDALTGDLKVRVGSHTVQVDYMFLSPDDRLLISCSKADSTIRFWDVAPASQGNSYSRGPLRFLTLPPRFRLHDIRVNFKTRAITLLLQLGQAFFVQF</sequence>
<gene>
    <name evidence="2" type="ORF">TWF703_003406</name>
</gene>
<dbReference type="PROSITE" id="PS50294">
    <property type="entry name" value="WD_REPEATS_REGION"/>
    <property type="match status" value="1"/>
</dbReference>
<dbReference type="EMBL" id="WIQZ01000018">
    <property type="protein sequence ID" value="KAF3139828.1"/>
    <property type="molecule type" value="Genomic_DNA"/>
</dbReference>
<evidence type="ECO:0008006" key="4">
    <source>
        <dbReference type="Google" id="ProtNLM"/>
    </source>
</evidence>
<organism evidence="2 3">
    <name type="scientific">Orbilia oligospora</name>
    <name type="common">Nematode-trapping fungus</name>
    <name type="synonym">Arthrobotrys oligospora</name>
    <dbReference type="NCBI Taxonomy" id="2813651"/>
    <lineage>
        <taxon>Eukaryota</taxon>
        <taxon>Fungi</taxon>
        <taxon>Dikarya</taxon>
        <taxon>Ascomycota</taxon>
        <taxon>Pezizomycotina</taxon>
        <taxon>Orbiliomycetes</taxon>
        <taxon>Orbiliales</taxon>
        <taxon>Orbiliaceae</taxon>
        <taxon>Orbilia</taxon>
    </lineage>
</organism>
<protein>
    <recommendedName>
        <fullName evidence="4">WD40 repeat-like protein</fullName>
    </recommendedName>
</protein>
<accession>A0A7C8NSP5</accession>
<comment type="caution">
    <text evidence="2">The sequence shown here is derived from an EMBL/GenBank/DDBJ whole genome shotgun (WGS) entry which is preliminary data.</text>
</comment>
<name>A0A7C8NSP5_ORBOL</name>
<evidence type="ECO:0000313" key="3">
    <source>
        <dbReference type="Proteomes" id="UP000480548"/>
    </source>
</evidence>
<reference evidence="2 3" key="1">
    <citation type="submission" date="2019-06" db="EMBL/GenBank/DDBJ databases">
        <authorList>
            <person name="Palmer J.M."/>
        </authorList>
    </citation>
    <scope>NUCLEOTIDE SEQUENCE [LARGE SCALE GENOMIC DNA]</scope>
    <source>
        <strain evidence="2 3">TWF703</strain>
    </source>
</reference>
<feature type="repeat" description="WD" evidence="1">
    <location>
        <begin position="1"/>
        <end position="32"/>
    </location>
</feature>
<keyword evidence="1" id="KW-0853">WD repeat</keyword>
<evidence type="ECO:0000313" key="2">
    <source>
        <dbReference type="EMBL" id="KAF3139828.1"/>
    </source>
</evidence>
<proteinExistence type="predicted"/>